<dbReference type="EMBL" id="CP019949">
    <property type="protein sequence ID" value="ARN83892.1"/>
    <property type="molecule type" value="Genomic_DNA"/>
</dbReference>
<evidence type="ECO:0000256" key="3">
    <source>
        <dbReference type="ARBA" id="ARBA00022692"/>
    </source>
</evidence>
<name>A0A1W6N217_9HYPH</name>
<evidence type="ECO:0000256" key="4">
    <source>
        <dbReference type="ARBA" id="ARBA00022989"/>
    </source>
</evidence>
<dbReference type="OrthoDB" id="9770036at2"/>
<dbReference type="InterPro" id="IPR050250">
    <property type="entry name" value="Macrolide_Exporter_MacB"/>
</dbReference>
<dbReference type="AlphaFoldDB" id="A0A1W6N217"/>
<feature type="transmembrane region" description="Helical" evidence="7">
    <location>
        <begin position="359"/>
        <end position="385"/>
    </location>
</feature>
<reference evidence="10 11" key="1">
    <citation type="submission" date="2017-02" db="EMBL/GenBank/DDBJ databases">
        <authorList>
            <person name="Peterson S.W."/>
        </authorList>
    </citation>
    <scope>NUCLEOTIDE SEQUENCE [LARGE SCALE GENOMIC DNA]</scope>
    <source>
        <strain evidence="10 11">S285</strain>
        <plasmid evidence="11">Plasmid p1</plasmid>
    </source>
</reference>
<dbReference type="GO" id="GO:0005886">
    <property type="term" value="C:plasma membrane"/>
    <property type="evidence" value="ECO:0007669"/>
    <property type="project" value="UniProtKB-SubCell"/>
</dbReference>
<dbReference type="Pfam" id="PF12704">
    <property type="entry name" value="MacB_PCD"/>
    <property type="match status" value="1"/>
</dbReference>
<protein>
    <recommendedName>
        <fullName evidence="12">Peptide ABC transporter permease</fullName>
    </recommendedName>
</protein>
<dbReference type="InterPro" id="IPR025857">
    <property type="entry name" value="MacB_PCD"/>
</dbReference>
<comment type="similarity">
    <text evidence="6">Belongs to the ABC-4 integral membrane protein family.</text>
</comment>
<feature type="transmembrane region" description="Helical" evidence="7">
    <location>
        <begin position="324"/>
        <end position="353"/>
    </location>
</feature>
<dbReference type="RefSeq" id="WP_085773914.1">
    <property type="nucleotide sequence ID" value="NZ_AP027150.1"/>
</dbReference>
<comment type="subcellular location">
    <subcellularLocation>
        <location evidence="1">Cell membrane</location>
        <topology evidence="1">Multi-pass membrane protein</topology>
    </subcellularLocation>
</comment>
<evidence type="ECO:0000259" key="8">
    <source>
        <dbReference type="Pfam" id="PF02687"/>
    </source>
</evidence>
<geneLocation type="plasmid" evidence="10 11">
    <name>p1</name>
</geneLocation>
<dbReference type="KEGG" id="mbry:B1812_21665"/>
<evidence type="ECO:0000313" key="10">
    <source>
        <dbReference type="EMBL" id="ARN83892.1"/>
    </source>
</evidence>
<sequence>MRLGAYFREAVAALRLNVLRSALTAIGVIIGVAGVIGLGAANDGAAKRLEEQIAVHGAYTLSVAAFPQQLGRVARLTDKDASAIEEQVSEIDGMSREIWGSVSLVAGNQNYATQYWAVDAAYAYVFDVKMAEGRFFDDGEVRAGAKVVVLGPTVARKLFGDESAIDQTVRVSGVPMRVLGVRRSRGSSDGTDNDDYIIVPITTARSRLPIARRATAYQLDTVYLRIREGVDRNAAKQAILALLHERKHMRDGGTERFGVEDNRQAIEAMTATQATMSWLLAATAAISLVVGGVGIMNIMLVSVTERTHEIGLRMAIGARKRDILMQFLIEAVVLCVAGGTLGLALGVIGAYAVAQSAGWPLVLGLETIAVAVLASAGVGIVFGYIPAHRAAALNPIDALRRE</sequence>
<keyword evidence="10" id="KW-0614">Plasmid</keyword>
<keyword evidence="2" id="KW-1003">Cell membrane</keyword>
<feature type="transmembrane region" description="Helical" evidence="7">
    <location>
        <begin position="21"/>
        <end position="41"/>
    </location>
</feature>
<dbReference type="PANTHER" id="PTHR30572:SF4">
    <property type="entry name" value="ABC TRANSPORTER PERMEASE YTRF"/>
    <property type="match status" value="1"/>
</dbReference>
<feature type="domain" description="ABC3 transporter permease C-terminal" evidence="8">
    <location>
        <begin position="284"/>
        <end position="395"/>
    </location>
</feature>
<evidence type="ECO:0000256" key="6">
    <source>
        <dbReference type="ARBA" id="ARBA00038076"/>
    </source>
</evidence>
<dbReference type="GO" id="GO:0022857">
    <property type="term" value="F:transmembrane transporter activity"/>
    <property type="evidence" value="ECO:0007669"/>
    <property type="project" value="TreeGrafter"/>
</dbReference>
<evidence type="ECO:0000256" key="1">
    <source>
        <dbReference type="ARBA" id="ARBA00004651"/>
    </source>
</evidence>
<evidence type="ECO:0000259" key="9">
    <source>
        <dbReference type="Pfam" id="PF12704"/>
    </source>
</evidence>
<evidence type="ECO:0000313" key="11">
    <source>
        <dbReference type="Proteomes" id="UP000193978"/>
    </source>
</evidence>
<dbReference type="Pfam" id="PF02687">
    <property type="entry name" value="FtsX"/>
    <property type="match status" value="1"/>
</dbReference>
<proteinExistence type="inferred from homology"/>
<evidence type="ECO:0008006" key="12">
    <source>
        <dbReference type="Google" id="ProtNLM"/>
    </source>
</evidence>
<organism evidence="10 11">
    <name type="scientific">Methylocystis bryophila</name>
    <dbReference type="NCBI Taxonomy" id="655015"/>
    <lineage>
        <taxon>Bacteria</taxon>
        <taxon>Pseudomonadati</taxon>
        <taxon>Pseudomonadota</taxon>
        <taxon>Alphaproteobacteria</taxon>
        <taxon>Hyphomicrobiales</taxon>
        <taxon>Methylocystaceae</taxon>
        <taxon>Methylocystis</taxon>
    </lineage>
</organism>
<gene>
    <name evidence="10" type="ORF">B1812_21665</name>
</gene>
<feature type="transmembrane region" description="Helical" evidence="7">
    <location>
        <begin position="278"/>
        <end position="303"/>
    </location>
</feature>
<dbReference type="InterPro" id="IPR003838">
    <property type="entry name" value="ABC3_permease_C"/>
</dbReference>
<keyword evidence="4 7" id="KW-1133">Transmembrane helix</keyword>
<accession>A0A1W6N217</accession>
<dbReference type="PANTHER" id="PTHR30572">
    <property type="entry name" value="MEMBRANE COMPONENT OF TRANSPORTER-RELATED"/>
    <property type="match status" value="1"/>
</dbReference>
<keyword evidence="5 7" id="KW-0472">Membrane</keyword>
<keyword evidence="3 7" id="KW-0812">Transmembrane</keyword>
<feature type="domain" description="MacB-like periplasmic core" evidence="9">
    <location>
        <begin position="21"/>
        <end position="241"/>
    </location>
</feature>
<keyword evidence="11" id="KW-1185">Reference proteome</keyword>
<dbReference type="Proteomes" id="UP000193978">
    <property type="component" value="Plasmid p1"/>
</dbReference>
<evidence type="ECO:0000256" key="2">
    <source>
        <dbReference type="ARBA" id="ARBA00022475"/>
    </source>
</evidence>
<evidence type="ECO:0000256" key="7">
    <source>
        <dbReference type="SAM" id="Phobius"/>
    </source>
</evidence>
<evidence type="ECO:0000256" key="5">
    <source>
        <dbReference type="ARBA" id="ARBA00023136"/>
    </source>
</evidence>